<dbReference type="AlphaFoldDB" id="A0A3R9PH83"/>
<gene>
    <name evidence="3" type="ORF">D6D85_10320</name>
</gene>
<comment type="caution">
    <text evidence="3">The sequence shown here is derived from an EMBL/GenBank/DDBJ whole genome shotgun (WGS) entry which is preliminary data.</text>
</comment>
<dbReference type="Pfam" id="PF13672">
    <property type="entry name" value="PP2C_2"/>
    <property type="match status" value="1"/>
</dbReference>
<reference evidence="3 4" key="1">
    <citation type="submission" date="2018-10" db="EMBL/GenBank/DDBJ databases">
        <title>Co-occurring genomic capacity for anaerobic methane metabolism and dissimilatory sulfite reduction discovered in the Korarchaeota.</title>
        <authorList>
            <person name="Mckay L.J."/>
            <person name="Dlakic M."/>
            <person name="Fields M.W."/>
            <person name="Delmont T.O."/>
            <person name="Eren A.M."/>
            <person name="Jay Z.J."/>
            <person name="Klingelsmith K.B."/>
            <person name="Rusch D.B."/>
            <person name="Inskeep W.P."/>
        </authorList>
    </citation>
    <scope>NUCLEOTIDE SEQUENCE [LARGE SCALE GENOMIC DNA]</scope>
    <source>
        <strain evidence="3 4">MDKW</strain>
    </source>
</reference>
<dbReference type="PANTHER" id="PTHR13832">
    <property type="entry name" value="PROTEIN PHOSPHATASE 2C"/>
    <property type="match status" value="1"/>
</dbReference>
<evidence type="ECO:0000313" key="3">
    <source>
        <dbReference type="EMBL" id="RSN73476.1"/>
    </source>
</evidence>
<proteinExistence type="predicted"/>
<dbReference type="RefSeq" id="WP_125671893.1">
    <property type="nucleotide sequence ID" value="NZ_RCOS01000114.1"/>
</dbReference>
<dbReference type="Gene3D" id="3.60.40.10">
    <property type="entry name" value="PPM-type phosphatase domain"/>
    <property type="match status" value="1"/>
</dbReference>
<evidence type="ECO:0000259" key="2">
    <source>
        <dbReference type="PROSITE" id="PS51746"/>
    </source>
</evidence>
<dbReference type="GO" id="GO:0004722">
    <property type="term" value="F:protein serine/threonine phosphatase activity"/>
    <property type="evidence" value="ECO:0007669"/>
    <property type="project" value="InterPro"/>
</dbReference>
<dbReference type="PROSITE" id="PS51746">
    <property type="entry name" value="PPM_2"/>
    <property type="match status" value="1"/>
</dbReference>
<name>A0A3R9PH83_9CREN</name>
<sequence>MILTSRSPSISVDAGTDRGRRREKNEDSYNVVQLKNPLMNVTLVVVADGVGGLEAGELASRIGSLTFSSDIIDSLIDARIKNLNINDIDIVNFIYQAVNDANSKIRNALSNAGTTLVAALMIPAEHQVLTYIINVGDSRAYLIDKESWEIYQLTRDHSVAWADFEEKELKKFWSKSVDGHELAQVKFNYIKTHPRAHMITNVVGYYGKVGGIEIIKIGLDRKDRLLLCTDGLTDMLNDYEIVNIMKESEDPVGKLIEKANERGGEDNITITIIDII</sequence>
<evidence type="ECO:0000256" key="1">
    <source>
        <dbReference type="SAM" id="MobiDB-lite"/>
    </source>
</evidence>
<organism evidence="3 4">
    <name type="scientific">Candidatus Methanodesulfokora washburnensis</name>
    <dbReference type="NCBI Taxonomy" id="2478471"/>
    <lineage>
        <taxon>Archaea</taxon>
        <taxon>Thermoproteota</taxon>
        <taxon>Candidatus Korarchaeia</taxon>
        <taxon>Candidatus Korarchaeia incertae sedis</taxon>
        <taxon>Candidatus Methanodesulfokora</taxon>
    </lineage>
</organism>
<dbReference type="OrthoDB" id="198002at2157"/>
<dbReference type="PANTHER" id="PTHR13832:SF827">
    <property type="entry name" value="PROTEIN PHOSPHATASE 1L"/>
    <property type="match status" value="1"/>
</dbReference>
<evidence type="ECO:0000313" key="4">
    <source>
        <dbReference type="Proteomes" id="UP000277582"/>
    </source>
</evidence>
<feature type="compositionally biased region" description="Polar residues" evidence="1">
    <location>
        <begin position="1"/>
        <end position="10"/>
    </location>
</feature>
<dbReference type="InterPro" id="IPR001932">
    <property type="entry name" value="PPM-type_phosphatase-like_dom"/>
</dbReference>
<feature type="region of interest" description="Disordered" evidence="1">
    <location>
        <begin position="1"/>
        <end position="26"/>
    </location>
</feature>
<dbReference type="SMART" id="SM00331">
    <property type="entry name" value="PP2C_SIG"/>
    <property type="match status" value="1"/>
</dbReference>
<dbReference type="SUPFAM" id="SSF81606">
    <property type="entry name" value="PP2C-like"/>
    <property type="match status" value="1"/>
</dbReference>
<keyword evidence="4" id="KW-1185">Reference proteome</keyword>
<dbReference type="Proteomes" id="UP000277582">
    <property type="component" value="Unassembled WGS sequence"/>
</dbReference>
<feature type="compositionally biased region" description="Basic and acidic residues" evidence="1">
    <location>
        <begin position="15"/>
        <end position="26"/>
    </location>
</feature>
<accession>A0A3R9PH83</accession>
<feature type="domain" description="PPM-type phosphatase" evidence="2">
    <location>
        <begin position="11"/>
        <end position="275"/>
    </location>
</feature>
<dbReference type="InterPro" id="IPR015655">
    <property type="entry name" value="PP2C"/>
</dbReference>
<protein>
    <submittedName>
        <fullName evidence="3">Serine/threonine-protein phosphatase</fullName>
    </submittedName>
</protein>
<dbReference type="InterPro" id="IPR036457">
    <property type="entry name" value="PPM-type-like_dom_sf"/>
</dbReference>
<dbReference type="SMART" id="SM00332">
    <property type="entry name" value="PP2Cc"/>
    <property type="match status" value="1"/>
</dbReference>
<dbReference type="EMBL" id="RCOS01000114">
    <property type="protein sequence ID" value="RSN73476.1"/>
    <property type="molecule type" value="Genomic_DNA"/>
</dbReference>
<dbReference type="CDD" id="cd00143">
    <property type="entry name" value="PP2Cc"/>
    <property type="match status" value="1"/>
</dbReference>